<sequence>MLRSASTDPSVGERAGFERHSPQCTKQTNQNTFHIYTLYDSQCVNSVYHSGHLKHIKCAAIGSQEIKTGKLFLTQQKAH</sequence>
<organism evidence="2">
    <name type="scientific">Anguilla anguilla</name>
    <name type="common">European freshwater eel</name>
    <name type="synonym">Muraena anguilla</name>
    <dbReference type="NCBI Taxonomy" id="7936"/>
    <lineage>
        <taxon>Eukaryota</taxon>
        <taxon>Metazoa</taxon>
        <taxon>Chordata</taxon>
        <taxon>Craniata</taxon>
        <taxon>Vertebrata</taxon>
        <taxon>Euteleostomi</taxon>
        <taxon>Actinopterygii</taxon>
        <taxon>Neopterygii</taxon>
        <taxon>Teleostei</taxon>
        <taxon>Anguilliformes</taxon>
        <taxon>Anguillidae</taxon>
        <taxon>Anguilla</taxon>
    </lineage>
</organism>
<protein>
    <submittedName>
        <fullName evidence="2">Uncharacterized protein</fullName>
    </submittedName>
</protein>
<dbReference type="EMBL" id="GBXM01027561">
    <property type="protein sequence ID" value="JAH81016.1"/>
    <property type="molecule type" value="Transcribed_RNA"/>
</dbReference>
<dbReference type="AlphaFoldDB" id="A0A0E9VSF8"/>
<proteinExistence type="predicted"/>
<feature type="region of interest" description="Disordered" evidence="1">
    <location>
        <begin position="1"/>
        <end position="24"/>
    </location>
</feature>
<accession>A0A0E9VSF8</accession>
<evidence type="ECO:0000313" key="2">
    <source>
        <dbReference type="EMBL" id="JAH81016.1"/>
    </source>
</evidence>
<reference evidence="2" key="1">
    <citation type="submission" date="2014-11" db="EMBL/GenBank/DDBJ databases">
        <authorList>
            <person name="Amaro Gonzalez C."/>
        </authorList>
    </citation>
    <scope>NUCLEOTIDE SEQUENCE</scope>
</reference>
<evidence type="ECO:0000256" key="1">
    <source>
        <dbReference type="SAM" id="MobiDB-lite"/>
    </source>
</evidence>
<reference evidence="2" key="2">
    <citation type="journal article" date="2015" name="Fish Shellfish Immunol.">
        <title>Early steps in the European eel (Anguilla anguilla)-Vibrio vulnificus interaction in the gills: Role of the RtxA13 toxin.</title>
        <authorList>
            <person name="Callol A."/>
            <person name="Pajuelo D."/>
            <person name="Ebbesson L."/>
            <person name="Teles M."/>
            <person name="MacKenzie S."/>
            <person name="Amaro C."/>
        </authorList>
    </citation>
    <scope>NUCLEOTIDE SEQUENCE</scope>
</reference>
<name>A0A0E9VSF8_ANGAN</name>